<dbReference type="CDD" id="cd05243">
    <property type="entry name" value="SDR_a5"/>
    <property type="match status" value="1"/>
</dbReference>
<dbReference type="AlphaFoldDB" id="A0A0A0K492"/>
<dbReference type="Proteomes" id="UP000030013">
    <property type="component" value="Unassembled WGS sequence"/>
</dbReference>
<gene>
    <name evidence="2" type="ORF">N801_05740</name>
</gene>
<dbReference type="EMBL" id="AVPL01000001">
    <property type="protein sequence ID" value="KGN43082.1"/>
    <property type="molecule type" value="Genomic_DNA"/>
</dbReference>
<dbReference type="RefSeq" id="WP_035931841.1">
    <property type="nucleotide sequence ID" value="NZ_AVPL01000001.1"/>
</dbReference>
<dbReference type="Pfam" id="PF13460">
    <property type="entry name" value="NAD_binding_10"/>
    <property type="match status" value="1"/>
</dbReference>
<dbReference type="PANTHER" id="PTHR15020">
    <property type="entry name" value="FLAVIN REDUCTASE-RELATED"/>
    <property type="match status" value="1"/>
</dbReference>
<dbReference type="PANTHER" id="PTHR15020:SF50">
    <property type="entry name" value="UPF0659 PROTEIN YMR090W"/>
    <property type="match status" value="1"/>
</dbReference>
<keyword evidence="3" id="KW-1185">Reference proteome</keyword>
<evidence type="ECO:0000313" key="3">
    <source>
        <dbReference type="Proteomes" id="UP000030013"/>
    </source>
</evidence>
<dbReference type="STRING" id="1385519.N801_05740"/>
<dbReference type="InterPro" id="IPR016040">
    <property type="entry name" value="NAD(P)-bd_dom"/>
</dbReference>
<organism evidence="2 3">
    <name type="scientific">Knoellia aerolata DSM 18566</name>
    <dbReference type="NCBI Taxonomy" id="1385519"/>
    <lineage>
        <taxon>Bacteria</taxon>
        <taxon>Bacillati</taxon>
        <taxon>Actinomycetota</taxon>
        <taxon>Actinomycetes</taxon>
        <taxon>Micrococcales</taxon>
        <taxon>Intrasporangiaceae</taxon>
        <taxon>Knoellia</taxon>
    </lineage>
</organism>
<evidence type="ECO:0000313" key="2">
    <source>
        <dbReference type="EMBL" id="KGN43082.1"/>
    </source>
</evidence>
<sequence length="225" mass="22760">MAPDAVNDPKASVTIIGGHGKIALRLAGLLTDAGHDVTSWIRSADQGPDIEAVGATPAVLDVEQMSGEEMAAALAGADAVVWSAGAGGGSPERTLAVDRDAAIRSMDAAARSGDPLYVMVSYFGARTDHGVPEDNPFHTYAEAKAAADGHLRASALRWVVLGPSALTDDTGTGRVEVGGDAGGRSVSRDDVAAVVAHVLDHPELAGSTIEFTSGDTPIGEALSPA</sequence>
<dbReference type="OrthoDB" id="4248066at2"/>
<dbReference type="Gene3D" id="3.40.50.720">
    <property type="entry name" value="NAD(P)-binding Rossmann-like Domain"/>
    <property type="match status" value="1"/>
</dbReference>
<accession>A0A0A0K492</accession>
<protein>
    <submittedName>
        <fullName evidence="2">NAD-dependent dehydratase</fullName>
    </submittedName>
</protein>
<comment type="caution">
    <text evidence="2">The sequence shown here is derived from an EMBL/GenBank/DDBJ whole genome shotgun (WGS) entry which is preliminary data.</text>
</comment>
<dbReference type="InterPro" id="IPR036291">
    <property type="entry name" value="NAD(P)-bd_dom_sf"/>
</dbReference>
<dbReference type="SUPFAM" id="SSF51735">
    <property type="entry name" value="NAD(P)-binding Rossmann-fold domains"/>
    <property type="match status" value="1"/>
</dbReference>
<evidence type="ECO:0000259" key="1">
    <source>
        <dbReference type="Pfam" id="PF13460"/>
    </source>
</evidence>
<proteinExistence type="predicted"/>
<dbReference type="eggNOG" id="COG0702">
    <property type="taxonomic scope" value="Bacteria"/>
</dbReference>
<name>A0A0A0K492_9MICO</name>
<feature type="domain" description="NAD(P)-binding" evidence="1">
    <location>
        <begin position="17"/>
        <end position="202"/>
    </location>
</feature>
<reference evidence="2 3" key="1">
    <citation type="submission" date="2013-08" db="EMBL/GenBank/DDBJ databases">
        <title>The genome sequence of Knoellia aerolata.</title>
        <authorList>
            <person name="Zhu W."/>
            <person name="Wang G."/>
        </authorList>
    </citation>
    <scope>NUCLEOTIDE SEQUENCE [LARGE SCALE GENOMIC DNA]</scope>
    <source>
        <strain evidence="2 3">DSM 18566</strain>
    </source>
</reference>